<reference evidence="3 4" key="1">
    <citation type="journal article" date="2024" name="Nat. Commun.">
        <title>Phylogenomics reveals the evolutionary origins of lichenization in chlorophyte algae.</title>
        <authorList>
            <person name="Puginier C."/>
            <person name="Libourel C."/>
            <person name="Otte J."/>
            <person name="Skaloud P."/>
            <person name="Haon M."/>
            <person name="Grisel S."/>
            <person name="Petersen M."/>
            <person name="Berrin J.G."/>
            <person name="Delaux P.M."/>
            <person name="Dal Grande F."/>
            <person name="Keller J."/>
        </authorList>
    </citation>
    <scope>NUCLEOTIDE SEQUENCE [LARGE SCALE GENOMIC DNA]</scope>
    <source>
        <strain evidence="3 4">SAG 2036</strain>
    </source>
</reference>
<feature type="region of interest" description="Disordered" evidence="1">
    <location>
        <begin position="301"/>
        <end position="329"/>
    </location>
</feature>
<keyword evidence="2" id="KW-0812">Transmembrane</keyword>
<keyword evidence="2" id="KW-0472">Membrane</keyword>
<feature type="transmembrane region" description="Helical" evidence="2">
    <location>
        <begin position="644"/>
        <end position="664"/>
    </location>
</feature>
<evidence type="ECO:0000256" key="1">
    <source>
        <dbReference type="SAM" id="MobiDB-lite"/>
    </source>
</evidence>
<feature type="region of interest" description="Disordered" evidence="1">
    <location>
        <begin position="1"/>
        <end position="32"/>
    </location>
</feature>
<feature type="transmembrane region" description="Helical" evidence="2">
    <location>
        <begin position="121"/>
        <end position="138"/>
    </location>
</feature>
<feature type="transmembrane region" description="Helical" evidence="2">
    <location>
        <begin position="696"/>
        <end position="716"/>
    </location>
</feature>
<name>A0AAW1PW57_9CHLO</name>
<dbReference type="AlphaFoldDB" id="A0AAW1PW57"/>
<dbReference type="EMBL" id="JALJOQ010000002">
    <property type="protein sequence ID" value="KAK9814020.1"/>
    <property type="molecule type" value="Genomic_DNA"/>
</dbReference>
<feature type="transmembrane region" description="Helical" evidence="2">
    <location>
        <begin position="145"/>
        <end position="164"/>
    </location>
</feature>
<comment type="caution">
    <text evidence="3">The sequence shown here is derived from an EMBL/GenBank/DDBJ whole genome shotgun (WGS) entry which is preliminary data.</text>
</comment>
<keyword evidence="4" id="KW-1185">Reference proteome</keyword>
<feature type="region of interest" description="Disordered" evidence="1">
    <location>
        <begin position="39"/>
        <end position="58"/>
    </location>
</feature>
<gene>
    <name evidence="3" type="ORF">WJX73_009356</name>
</gene>
<feature type="transmembrane region" description="Helical" evidence="2">
    <location>
        <begin position="170"/>
        <end position="190"/>
    </location>
</feature>
<feature type="transmembrane region" description="Helical" evidence="2">
    <location>
        <begin position="785"/>
        <end position="804"/>
    </location>
</feature>
<evidence type="ECO:0000313" key="3">
    <source>
        <dbReference type="EMBL" id="KAK9814020.1"/>
    </source>
</evidence>
<dbReference type="Proteomes" id="UP001465755">
    <property type="component" value="Unassembled WGS sequence"/>
</dbReference>
<keyword evidence="2" id="KW-1133">Transmembrane helix</keyword>
<feature type="compositionally biased region" description="Polar residues" evidence="1">
    <location>
        <begin position="42"/>
        <end position="56"/>
    </location>
</feature>
<evidence type="ECO:0000256" key="2">
    <source>
        <dbReference type="SAM" id="Phobius"/>
    </source>
</evidence>
<evidence type="ECO:0000313" key="4">
    <source>
        <dbReference type="Proteomes" id="UP001465755"/>
    </source>
</evidence>
<sequence>MTSQQGPTTGKQAFDVESQQVQQPIDKVPVNQSVGDLAQRSEAASNLDESNSGADRQNSRIEHRKMIGQHPMWQPGAVDHVRAYFLSPYFQASIQLAASILLLSVFLFVEQLHFSEDNIGAILLTIPMILAALDLGAGGRVFGSAVLASAAWGAVIGGIILTVAEYTHAYGTFLTILTVIFFGLLAFIRVADFIKGLMLAILAGIVIVLGQFVWPAEVLWTKLVWALVKAIWLASFAATATGLLVFATSVREKVPRQLSHHMRDAGHALSSIAAHVMPPCDQGDLSRMQSKRVTSDVFGSLDHDSAHEEPHNASQGDAGKEHPGKHLQHPSLQGVAHADLLHPSVVANLRRAADPEADHSLRHLADPATKTTSKLRAALAQTGLQAKLLAPFEPAWYGTCRVDVARWGKILQLMQPLVTRIAVLESLLEGHEPMMHSQVFMEEFGVNPLPTYKLMLATAAASIAHMSKCIGAAGRGDRIHRNCLIANCHKEAQMAEAREVTQAVLASHLKNVSSGRDFLGLGVHRRLYNVLRMESLEVYDKVCALEKAVEAALTQQIVYSWPWQWSIFGRGSKEDNGKAKGGWWSTVRKRVELELQPVTLFLTEMLGINFYRVIKGLILQSAPQCFGTWHNTVQTIKKNRHFRFGLLWFGVTTVVVCLIIPLSIHSGLVRRNRQYFMIIAAVSSFQERADNSLQRIVFRLLMSAIAASLGLAIMHGHPLASNPYGLTALTCTWGFLMGIVQLTAYKYAAFLSVMVLNAMIYNQFNYDRAPNATGKTAYYIARLSEYGLGMLVALIFTVLDPWYLSDDALQQVGAASKRCVELSCRTVEAYLEEVSLLEDLGPRDQVPSESKLQAENGSGAGEVDASQKAPQGVVRRGPNKAGGDEASRKLSMSPSKKAGGKEPDKKGIASLDPMSLLNQVALPLGGLGAQVAREKVAWHHGPLILPPIVPQSMQRLQLLLERASLLEMMVRQDAISSHKFTSYPHTPLQNMDSQIRAQLQAMRRTACVLCGTLASLGSQCAEDGSVEELLQALQELNVTRFEVSAATRKVQKEARAMHRAQGATSLCEGATEDDLLRMYGVLIGLEKMGAQLQLFGTILTRDAWLSRSLQEGWWQRRLRLFKIS</sequence>
<feature type="compositionally biased region" description="Polar residues" evidence="1">
    <location>
        <begin position="1"/>
        <end position="23"/>
    </location>
</feature>
<feature type="transmembrane region" description="Helical" evidence="2">
    <location>
        <begin position="89"/>
        <end position="109"/>
    </location>
</feature>
<feature type="transmembrane region" description="Helical" evidence="2">
    <location>
        <begin position="197"/>
        <end position="214"/>
    </location>
</feature>
<protein>
    <submittedName>
        <fullName evidence="3">Uncharacterized protein</fullName>
    </submittedName>
</protein>
<feature type="transmembrane region" description="Helical" evidence="2">
    <location>
        <begin position="226"/>
        <end position="247"/>
    </location>
</feature>
<feature type="compositionally biased region" description="Polar residues" evidence="1">
    <location>
        <begin position="847"/>
        <end position="856"/>
    </location>
</feature>
<feature type="region of interest" description="Disordered" evidence="1">
    <location>
        <begin position="842"/>
        <end position="909"/>
    </location>
</feature>
<feature type="compositionally biased region" description="Basic and acidic residues" evidence="1">
    <location>
        <begin position="301"/>
        <end position="311"/>
    </location>
</feature>
<accession>A0AAW1PW57</accession>
<proteinExistence type="predicted"/>
<organism evidence="3 4">
    <name type="scientific">Symbiochloris irregularis</name>
    <dbReference type="NCBI Taxonomy" id="706552"/>
    <lineage>
        <taxon>Eukaryota</taxon>
        <taxon>Viridiplantae</taxon>
        <taxon>Chlorophyta</taxon>
        <taxon>core chlorophytes</taxon>
        <taxon>Trebouxiophyceae</taxon>
        <taxon>Trebouxiales</taxon>
        <taxon>Trebouxiaceae</taxon>
        <taxon>Symbiochloris</taxon>
    </lineage>
</organism>